<name>A0ABC9YT94_9NOCA</name>
<accession>A0ABC9YT94</accession>
<sequence length="91" mass="9393">MAAAACDDELSAAYAEERAAATLDSSSEPPHAAIDAPSTVNRSAAVTGRRSRINILVSSNCGCVPPVCHALRAMVIPVSQTLPRAGFSGRR</sequence>
<keyword evidence="3" id="KW-1185">Reference proteome</keyword>
<proteinExistence type="predicted"/>
<gene>
    <name evidence="2" type="ORF">NSK11_contig00030-0025</name>
</gene>
<evidence type="ECO:0000313" key="2">
    <source>
        <dbReference type="EMBL" id="GAP28196.1"/>
    </source>
</evidence>
<comment type="caution">
    <text evidence="2">The sequence shown here is derived from an EMBL/GenBank/DDBJ whole genome shotgun (WGS) entry which is preliminary data.</text>
</comment>
<dbReference type="EMBL" id="BBYQ01000030">
    <property type="protein sequence ID" value="GAP28196.1"/>
    <property type="molecule type" value="Genomic_DNA"/>
</dbReference>
<evidence type="ECO:0000256" key="1">
    <source>
        <dbReference type="SAM" id="MobiDB-lite"/>
    </source>
</evidence>
<evidence type="ECO:0000313" key="3">
    <source>
        <dbReference type="Proteomes" id="UP000037179"/>
    </source>
</evidence>
<protein>
    <submittedName>
        <fullName evidence="2">Uncharacterized protein</fullName>
    </submittedName>
</protein>
<feature type="region of interest" description="Disordered" evidence="1">
    <location>
        <begin position="21"/>
        <end position="43"/>
    </location>
</feature>
<dbReference type="Proteomes" id="UP000037179">
    <property type="component" value="Unassembled WGS sequence"/>
</dbReference>
<dbReference type="AlphaFoldDB" id="A0ABC9YT94"/>
<organism evidence="2 3">
    <name type="scientific">Nocardia seriolae</name>
    <dbReference type="NCBI Taxonomy" id="37332"/>
    <lineage>
        <taxon>Bacteria</taxon>
        <taxon>Bacillati</taxon>
        <taxon>Actinomycetota</taxon>
        <taxon>Actinomycetes</taxon>
        <taxon>Mycobacteriales</taxon>
        <taxon>Nocardiaceae</taxon>
        <taxon>Nocardia</taxon>
    </lineage>
</organism>
<reference evidence="2 3" key="2">
    <citation type="journal article" date="2016" name="Genome Announc.">
        <title>Draft Genome Sequence of Erythromycin- and Oxytetracycline-Sensitive Nocardia seriolae Strain U-1 (NBRC 110359).</title>
        <authorList>
            <person name="Imajoh M."/>
            <person name="Sukeda M."/>
            <person name="Shimizu M."/>
            <person name="Yamane J."/>
            <person name="Ohnishi K."/>
            <person name="Oshima S."/>
        </authorList>
    </citation>
    <scope>NUCLEOTIDE SEQUENCE [LARGE SCALE GENOMIC DNA]</scope>
    <source>
        <strain evidence="2 3">U-1</strain>
    </source>
</reference>
<reference evidence="3" key="1">
    <citation type="submission" date="2015-07" db="EMBL/GenBank/DDBJ databases">
        <title>Nocardia seriolae U-1 whole genome shotgun sequence.</title>
        <authorList>
            <person name="Imajoh M."/>
            <person name="Fukumoto Y."/>
            <person name="Sukeda M."/>
            <person name="Yamane J."/>
            <person name="Yamasaki K."/>
            <person name="Shimizu M."/>
            <person name="Ohnishi K."/>
            <person name="Oshima S."/>
        </authorList>
    </citation>
    <scope>NUCLEOTIDE SEQUENCE [LARGE SCALE GENOMIC DNA]</scope>
    <source>
        <strain evidence="3">U-1</strain>
    </source>
</reference>